<keyword evidence="1" id="KW-1133">Transmembrane helix</keyword>
<feature type="transmembrane region" description="Helical" evidence="1">
    <location>
        <begin position="39"/>
        <end position="59"/>
    </location>
</feature>
<evidence type="ECO:0000313" key="3">
    <source>
        <dbReference type="Proteomes" id="UP000215145"/>
    </source>
</evidence>
<gene>
    <name evidence="2" type="ORF">CGZ75_03265</name>
</gene>
<evidence type="ECO:0000256" key="1">
    <source>
        <dbReference type="SAM" id="Phobius"/>
    </source>
</evidence>
<accession>A0A229P0W6</accession>
<evidence type="ECO:0000313" key="2">
    <source>
        <dbReference type="EMBL" id="OXM15757.1"/>
    </source>
</evidence>
<dbReference type="RefSeq" id="WP_089522849.1">
    <property type="nucleotide sequence ID" value="NZ_NMUQ01000001.1"/>
</dbReference>
<feature type="transmembrane region" description="Helical" evidence="1">
    <location>
        <begin position="6"/>
        <end position="27"/>
    </location>
</feature>
<name>A0A229P0W6_9BACL</name>
<comment type="caution">
    <text evidence="2">The sequence shown here is derived from an EMBL/GenBank/DDBJ whole genome shotgun (WGS) entry which is preliminary data.</text>
</comment>
<dbReference type="Proteomes" id="UP000215145">
    <property type="component" value="Unassembled WGS sequence"/>
</dbReference>
<proteinExistence type="predicted"/>
<reference evidence="2 3" key="1">
    <citation type="submission" date="2017-07" db="EMBL/GenBank/DDBJ databases">
        <title>Paenibacillus herberti R33 genome sequencing and assembly.</title>
        <authorList>
            <person name="Su W."/>
        </authorList>
    </citation>
    <scope>NUCLEOTIDE SEQUENCE [LARGE SCALE GENOMIC DNA]</scope>
    <source>
        <strain evidence="2 3">R33</strain>
    </source>
</reference>
<keyword evidence="1" id="KW-0472">Membrane</keyword>
<dbReference type="EMBL" id="NMUQ01000001">
    <property type="protein sequence ID" value="OXM15757.1"/>
    <property type="molecule type" value="Genomic_DNA"/>
</dbReference>
<organism evidence="2 3">
    <name type="scientific">Paenibacillus herberti</name>
    <dbReference type="NCBI Taxonomy" id="1619309"/>
    <lineage>
        <taxon>Bacteria</taxon>
        <taxon>Bacillati</taxon>
        <taxon>Bacillota</taxon>
        <taxon>Bacilli</taxon>
        <taxon>Bacillales</taxon>
        <taxon>Paenibacillaceae</taxon>
        <taxon>Paenibacillus</taxon>
    </lineage>
</organism>
<keyword evidence="3" id="KW-1185">Reference proteome</keyword>
<dbReference type="AlphaFoldDB" id="A0A229P0W6"/>
<sequence length="60" mass="7291">MEVFLYLGFYGMPLLCLGFLVSLLRAVKRIQKNERYRNELLWGWLFFSLICWTLFFVSFT</sequence>
<dbReference type="OrthoDB" id="2905441at2"/>
<keyword evidence="1" id="KW-0812">Transmembrane</keyword>
<protein>
    <submittedName>
        <fullName evidence="2">Uncharacterized protein</fullName>
    </submittedName>
</protein>